<feature type="compositionally biased region" description="Low complexity" evidence="1">
    <location>
        <begin position="128"/>
        <end position="139"/>
    </location>
</feature>
<dbReference type="PANTHER" id="PTHR46871">
    <property type="entry name" value="BROMO-ADJACENT HOMOLOGY (BAH) DOMAIN-CONTAINING PROTEIN"/>
    <property type="match status" value="1"/>
</dbReference>
<dbReference type="EMBL" id="BQKI01000073">
    <property type="protein sequence ID" value="GJN18729.1"/>
    <property type="molecule type" value="Genomic_DNA"/>
</dbReference>
<dbReference type="InterPro" id="IPR001025">
    <property type="entry name" value="BAH_dom"/>
</dbReference>
<sequence>MGRRRRFAQLDDDDDDDDDDDRVAEAPPKTKASGGGAGSNPKKQPPQQQQRRRVADEDEDEELEEEEDEKDLEAMRRDEEEERREEETQARRRRGRPRKRPAPESDEDVEPEEEEEEEEEAREEDNTEAVPIGKPVKVTGKGKKQKKHYASFEYEGNTFELEDPVLLTPEDRSQKPYVAIIKDITETEGNLNVTGQWFYRPEEADRKGGGSWTARDTRELFYSFHIDDVPAESVMHKCVVHFIPLRKKIPSRKEHPGFIVQKVYDAVEKKLWNLTDKDYEDSKQQEIDLLVKKTVDRIGELPDIELDDTKLQKRTEDFPSDNNDHSSNKRSLRKKAVNPIDVTREPPTTKSEHFAKAETPGSDKPKNYATLVKHKAVTGEQSRDKWLDKLLESIPLASKENDGLSHADPAVASKISTKDASSDNNEKKYALDDVVPIIVALERSAYEALGTDFLKYNQKLRQLSFNIKNSSKLRRRLMEKELDPPVLLTMSPDELKVLLSSSSSSTPEEPSTAFFLVSSAIAQHRRGGSVANLIPDVMGEAGLTSAEKTSEPEESRQLQMTDARCQRCQEKKVGISDIIRAGHGDRYQLECTSCGHTWFSSADAISSLTVDAPSTAANVGTAPWATAKFDVLEKQLTSPRDQPDKAVADVIQKSTTAYMPTLEKQKSFSKPKPEEPSPAPAT</sequence>
<feature type="region of interest" description="Disordered" evidence="1">
    <location>
        <begin position="310"/>
        <end position="368"/>
    </location>
</feature>
<comment type="caution">
    <text evidence="4">The sequence shown here is derived from an EMBL/GenBank/DDBJ whole genome shotgun (WGS) entry which is preliminary data.</text>
</comment>
<feature type="region of interest" description="Disordered" evidence="1">
    <location>
        <begin position="658"/>
        <end position="682"/>
    </location>
</feature>
<proteinExistence type="predicted"/>
<reference evidence="4" key="2">
    <citation type="submission" date="2021-12" db="EMBL/GenBank/DDBJ databases">
        <title>Resequencing data analysis of finger millet.</title>
        <authorList>
            <person name="Hatakeyama M."/>
            <person name="Aluri S."/>
            <person name="Balachadran M.T."/>
            <person name="Sivarajan S.R."/>
            <person name="Poveda L."/>
            <person name="Shimizu-Inatsugi R."/>
            <person name="Schlapbach R."/>
            <person name="Sreeman S.M."/>
            <person name="Shimizu K.K."/>
        </authorList>
    </citation>
    <scope>NUCLEOTIDE SEQUENCE</scope>
</reference>
<dbReference type="SUPFAM" id="SSF46942">
    <property type="entry name" value="Elongation factor TFIIS domain 2"/>
    <property type="match status" value="1"/>
</dbReference>
<dbReference type="InterPro" id="IPR003618">
    <property type="entry name" value="TFIIS_cen_dom"/>
</dbReference>
<organism evidence="4 5">
    <name type="scientific">Eleusine coracana subsp. coracana</name>
    <dbReference type="NCBI Taxonomy" id="191504"/>
    <lineage>
        <taxon>Eukaryota</taxon>
        <taxon>Viridiplantae</taxon>
        <taxon>Streptophyta</taxon>
        <taxon>Embryophyta</taxon>
        <taxon>Tracheophyta</taxon>
        <taxon>Spermatophyta</taxon>
        <taxon>Magnoliopsida</taxon>
        <taxon>Liliopsida</taxon>
        <taxon>Poales</taxon>
        <taxon>Poaceae</taxon>
        <taxon>PACMAD clade</taxon>
        <taxon>Chloridoideae</taxon>
        <taxon>Cynodonteae</taxon>
        <taxon>Eleusininae</taxon>
        <taxon>Eleusine</taxon>
    </lineage>
</organism>
<feature type="compositionally biased region" description="Basic and acidic residues" evidence="1">
    <location>
        <begin position="350"/>
        <end position="366"/>
    </location>
</feature>
<protein>
    <submittedName>
        <fullName evidence="4">Uncharacterized protein</fullName>
    </submittedName>
</protein>
<evidence type="ECO:0000259" key="3">
    <source>
        <dbReference type="PROSITE" id="PS51321"/>
    </source>
</evidence>
<dbReference type="GO" id="GO:0003682">
    <property type="term" value="F:chromatin binding"/>
    <property type="evidence" value="ECO:0007669"/>
    <property type="project" value="InterPro"/>
</dbReference>
<feature type="compositionally biased region" description="Acidic residues" evidence="1">
    <location>
        <begin position="10"/>
        <end position="22"/>
    </location>
</feature>
<evidence type="ECO:0000313" key="4">
    <source>
        <dbReference type="EMBL" id="GJN18729.1"/>
    </source>
</evidence>
<dbReference type="SMART" id="SM00439">
    <property type="entry name" value="BAH"/>
    <property type="match status" value="1"/>
</dbReference>
<feature type="compositionally biased region" description="Basic and acidic residues" evidence="1">
    <location>
        <begin position="663"/>
        <end position="675"/>
    </location>
</feature>
<feature type="region of interest" description="Disordered" evidence="1">
    <location>
        <begin position="1"/>
        <end position="145"/>
    </location>
</feature>
<dbReference type="InterPro" id="IPR036575">
    <property type="entry name" value="TFIIS_cen_dom_sf"/>
</dbReference>
<dbReference type="Gene3D" id="1.10.472.30">
    <property type="entry name" value="Transcription elongation factor S-II, central domain"/>
    <property type="match status" value="1"/>
</dbReference>
<dbReference type="AlphaFoldDB" id="A0AAV5E6K4"/>
<name>A0AAV5E6K4_ELECO</name>
<accession>A0AAV5E6K4</accession>
<dbReference type="InterPro" id="IPR043151">
    <property type="entry name" value="BAH_sf"/>
</dbReference>
<evidence type="ECO:0000259" key="2">
    <source>
        <dbReference type="PROSITE" id="PS51038"/>
    </source>
</evidence>
<dbReference type="PROSITE" id="PS51038">
    <property type="entry name" value="BAH"/>
    <property type="match status" value="1"/>
</dbReference>
<evidence type="ECO:0000313" key="5">
    <source>
        <dbReference type="Proteomes" id="UP001054889"/>
    </source>
</evidence>
<feature type="domain" description="BAH" evidence="2">
    <location>
        <begin position="157"/>
        <end position="275"/>
    </location>
</feature>
<dbReference type="PROSITE" id="PS51321">
    <property type="entry name" value="TFIIS_CENTRAL"/>
    <property type="match status" value="1"/>
</dbReference>
<feature type="compositionally biased region" description="Basic residues" evidence="1">
    <location>
        <begin position="91"/>
        <end position="100"/>
    </location>
</feature>
<dbReference type="Gene3D" id="2.30.30.490">
    <property type="match status" value="1"/>
</dbReference>
<dbReference type="Pfam" id="PF07500">
    <property type="entry name" value="TFIIS_M"/>
    <property type="match status" value="1"/>
</dbReference>
<evidence type="ECO:0000256" key="1">
    <source>
        <dbReference type="SAM" id="MobiDB-lite"/>
    </source>
</evidence>
<dbReference type="CDD" id="cd04713">
    <property type="entry name" value="BAH_plant_3"/>
    <property type="match status" value="1"/>
</dbReference>
<dbReference type="PANTHER" id="PTHR46871:SF1">
    <property type="entry name" value="BROMO-ADJACENT HOMOLOGY (BAH) DOMAIN-CONTAINING PROTEIN"/>
    <property type="match status" value="1"/>
</dbReference>
<keyword evidence="5" id="KW-1185">Reference proteome</keyword>
<feature type="domain" description="TFIIS central" evidence="3">
    <location>
        <begin position="382"/>
        <end position="496"/>
    </location>
</feature>
<dbReference type="GO" id="GO:0006351">
    <property type="term" value="P:DNA-templated transcription"/>
    <property type="evidence" value="ECO:0007669"/>
    <property type="project" value="InterPro"/>
</dbReference>
<dbReference type="Proteomes" id="UP001054889">
    <property type="component" value="Unassembled WGS sequence"/>
</dbReference>
<feature type="compositionally biased region" description="Basic and acidic residues" evidence="1">
    <location>
        <begin position="310"/>
        <end position="327"/>
    </location>
</feature>
<feature type="compositionally biased region" description="Acidic residues" evidence="1">
    <location>
        <begin position="56"/>
        <end position="71"/>
    </location>
</feature>
<gene>
    <name evidence="4" type="primary">gb05923</name>
    <name evidence="4" type="ORF">PR202_gb05923</name>
</gene>
<feature type="compositionally biased region" description="Acidic residues" evidence="1">
    <location>
        <begin position="104"/>
        <end position="127"/>
    </location>
</feature>
<reference evidence="4" key="1">
    <citation type="journal article" date="2018" name="DNA Res.">
        <title>Multiple hybrid de novo genome assembly of finger millet, an orphan allotetraploid crop.</title>
        <authorList>
            <person name="Hatakeyama M."/>
            <person name="Aluri S."/>
            <person name="Balachadran M.T."/>
            <person name="Sivarajan S.R."/>
            <person name="Patrignani A."/>
            <person name="Gruter S."/>
            <person name="Poveda L."/>
            <person name="Shimizu-Inatsugi R."/>
            <person name="Baeten J."/>
            <person name="Francoijs K.J."/>
            <person name="Nataraja K.N."/>
            <person name="Reddy Y.A.N."/>
            <person name="Phadnis S."/>
            <person name="Ravikumar R.L."/>
            <person name="Schlapbach R."/>
            <person name="Sreeman S.M."/>
            <person name="Shimizu K.K."/>
        </authorList>
    </citation>
    <scope>NUCLEOTIDE SEQUENCE</scope>
</reference>
<dbReference type="Pfam" id="PF01426">
    <property type="entry name" value="BAH"/>
    <property type="match status" value="1"/>
</dbReference>